<dbReference type="CDD" id="cd03487">
    <property type="entry name" value="RT_Bac_retron_II"/>
    <property type="match status" value="1"/>
</dbReference>
<reference evidence="11" key="1">
    <citation type="submission" date="2018-07" db="EMBL/GenBank/DDBJ databases">
        <authorList>
            <person name="Ashton P.M."/>
            <person name="Dallman T."/>
            <person name="Nair S."/>
            <person name="De Pinna E."/>
            <person name="Peters T."/>
            <person name="Grant K."/>
        </authorList>
    </citation>
    <scope>NUCLEOTIDE SEQUENCE</scope>
    <source>
        <strain evidence="11">506078</strain>
        <strain evidence="12">800692</strain>
    </source>
</reference>
<dbReference type="Proteomes" id="UP000839888">
    <property type="component" value="Unassembled WGS sequence"/>
</dbReference>
<dbReference type="EMBL" id="AAKTLN010000020">
    <property type="protein sequence ID" value="ECV5351462.1"/>
    <property type="molecule type" value="Genomic_DNA"/>
</dbReference>
<dbReference type="RefSeq" id="WP_061377473.1">
    <property type="nucleotide sequence ID" value="NZ_MZCV01000020.1"/>
</dbReference>
<evidence type="ECO:0000256" key="1">
    <source>
        <dbReference type="ARBA" id="ARBA00012493"/>
    </source>
</evidence>
<dbReference type="GO" id="GO:0051607">
    <property type="term" value="P:defense response to virus"/>
    <property type="evidence" value="ECO:0007669"/>
    <property type="project" value="UniProtKB-KW"/>
</dbReference>
<evidence type="ECO:0000256" key="7">
    <source>
        <dbReference type="ARBA" id="ARBA00023118"/>
    </source>
</evidence>
<dbReference type="InterPro" id="IPR051083">
    <property type="entry name" value="GrpII_Intron_Splice-Mob/Def"/>
</dbReference>
<name>A0A5H5KBC0_SALET</name>
<dbReference type="PANTHER" id="PTHR34047:SF7">
    <property type="entry name" value="RNA-DIRECTED DNA POLYMERASE"/>
    <property type="match status" value="1"/>
</dbReference>
<dbReference type="GO" id="GO:0003964">
    <property type="term" value="F:RNA-directed DNA polymerase activity"/>
    <property type="evidence" value="ECO:0007669"/>
    <property type="project" value="UniProtKB-KW"/>
</dbReference>
<keyword evidence="4" id="KW-0479">Metal-binding</keyword>
<evidence type="ECO:0000313" key="11">
    <source>
        <dbReference type="EMBL" id="EBS3536726.1"/>
    </source>
</evidence>
<accession>A0A5H5KBC0</accession>
<evidence type="ECO:0000256" key="2">
    <source>
        <dbReference type="ARBA" id="ARBA00022679"/>
    </source>
</evidence>
<dbReference type="GO" id="GO:0046872">
    <property type="term" value="F:metal ion binding"/>
    <property type="evidence" value="ECO:0007669"/>
    <property type="project" value="UniProtKB-KW"/>
</dbReference>
<evidence type="ECO:0000256" key="4">
    <source>
        <dbReference type="ARBA" id="ARBA00022723"/>
    </source>
</evidence>
<dbReference type="GO" id="GO:0003723">
    <property type="term" value="F:RNA binding"/>
    <property type="evidence" value="ECO:0007669"/>
    <property type="project" value="InterPro"/>
</dbReference>
<keyword evidence="6 11" id="KW-0695">RNA-directed DNA polymerase</keyword>
<sequence>MKQWSPQRYRAEALIQGVKPEIIDSAILHTKKIINLNPKVIPILTLRHLAFMAGVEYSFLRKVINREHFHPYRFFLIRKRRSISKRKIFVPEPQLLKVQKFIHDNVLKHILPHDASFAYTPYSSIYDAAHVHINSRWLIKIDITNFFESISEIDAYHVFKCNGYSNLISFELARICTWPIPRSRNERLHRLQNKYLKEYKFYDRKQELGSTPQGAPTSPCLSNLVCKNLDAEISFLCEKLQVRYSRYSDDITISSTNTSFSRHNAQHIIDSIYIILNKYGFNPNKYKTKIIPPGAKKIVLGLNVDKDSVGLDKELKYKIKQHIHFCLHEKVGPVQHARFKGFSSVIGFRNHLHGLIFYARSIDVIFGEKMLSKYNEINWPF</sequence>
<proteinExistence type="inferred from homology"/>
<comment type="caution">
    <text evidence="11">The sequence shown here is derived from an EMBL/GenBank/DDBJ whole genome shotgun (WGS) entry which is preliminary data.</text>
</comment>
<evidence type="ECO:0000313" key="12">
    <source>
        <dbReference type="EMBL" id="ECV5351462.1"/>
    </source>
</evidence>
<dbReference type="EC" id="2.7.7.49" evidence="1"/>
<dbReference type="InterPro" id="IPR000123">
    <property type="entry name" value="Reverse_transcriptase_msDNA"/>
</dbReference>
<evidence type="ECO:0000256" key="5">
    <source>
        <dbReference type="ARBA" id="ARBA00022842"/>
    </source>
</evidence>
<dbReference type="EMBL" id="AAGVFN010000042">
    <property type="protein sequence ID" value="EBS3536726.1"/>
    <property type="molecule type" value="Genomic_DNA"/>
</dbReference>
<organism evidence="11">
    <name type="scientific">Salmonella enterica subsp. enterica serovar Telelkebir</name>
    <dbReference type="NCBI Taxonomy" id="1967657"/>
    <lineage>
        <taxon>Bacteria</taxon>
        <taxon>Pseudomonadati</taxon>
        <taxon>Pseudomonadota</taxon>
        <taxon>Gammaproteobacteria</taxon>
        <taxon>Enterobacterales</taxon>
        <taxon>Enterobacteriaceae</taxon>
        <taxon>Salmonella</taxon>
    </lineage>
</organism>
<keyword evidence="7" id="KW-0051">Antiviral defense</keyword>
<evidence type="ECO:0000256" key="9">
    <source>
        <dbReference type="ARBA" id="ARBA00048173"/>
    </source>
</evidence>
<dbReference type="SUPFAM" id="SSF56672">
    <property type="entry name" value="DNA/RNA polymerases"/>
    <property type="match status" value="1"/>
</dbReference>
<feature type="domain" description="Reverse transcriptase" evidence="10">
    <location>
        <begin position="58"/>
        <end position="304"/>
    </location>
</feature>
<evidence type="ECO:0000256" key="6">
    <source>
        <dbReference type="ARBA" id="ARBA00022918"/>
    </source>
</evidence>
<dbReference type="PRINTS" id="PR00866">
    <property type="entry name" value="RNADNAPOLMS"/>
</dbReference>
<dbReference type="Pfam" id="PF00078">
    <property type="entry name" value="RVT_1"/>
    <property type="match status" value="1"/>
</dbReference>
<keyword evidence="5" id="KW-0460">Magnesium</keyword>
<dbReference type="PANTHER" id="PTHR34047">
    <property type="entry name" value="NUCLEAR INTRON MATURASE 1, MITOCHONDRIAL-RELATED"/>
    <property type="match status" value="1"/>
</dbReference>
<gene>
    <name evidence="11" type="ORF">DS442_20775</name>
    <name evidence="12" type="ORF">F2J48_18040</name>
</gene>
<comment type="similarity">
    <text evidence="8">Belongs to the bacterial reverse transcriptase family.</text>
</comment>
<keyword evidence="2" id="KW-0808">Transferase</keyword>
<dbReference type="InterPro" id="IPR043502">
    <property type="entry name" value="DNA/RNA_pol_sf"/>
</dbReference>
<protein>
    <recommendedName>
        <fullName evidence="1">RNA-directed DNA polymerase</fullName>
        <ecNumber evidence="1">2.7.7.49</ecNumber>
    </recommendedName>
</protein>
<evidence type="ECO:0000256" key="3">
    <source>
        <dbReference type="ARBA" id="ARBA00022695"/>
    </source>
</evidence>
<dbReference type="InterPro" id="IPR000477">
    <property type="entry name" value="RT_dom"/>
</dbReference>
<dbReference type="AlphaFoldDB" id="A0A5H5KBC0"/>
<evidence type="ECO:0000259" key="10">
    <source>
        <dbReference type="PROSITE" id="PS50878"/>
    </source>
</evidence>
<comment type="catalytic activity">
    <reaction evidence="9">
        <text>DNA(n) + a 2'-deoxyribonucleoside 5'-triphosphate = DNA(n+1) + diphosphate</text>
        <dbReference type="Rhea" id="RHEA:22508"/>
        <dbReference type="Rhea" id="RHEA-COMP:17339"/>
        <dbReference type="Rhea" id="RHEA-COMP:17340"/>
        <dbReference type="ChEBI" id="CHEBI:33019"/>
        <dbReference type="ChEBI" id="CHEBI:61560"/>
        <dbReference type="ChEBI" id="CHEBI:173112"/>
        <dbReference type="EC" id="2.7.7.49"/>
    </reaction>
</comment>
<keyword evidence="3" id="KW-0548">Nucleotidyltransferase</keyword>
<dbReference type="PROSITE" id="PS50878">
    <property type="entry name" value="RT_POL"/>
    <property type="match status" value="1"/>
</dbReference>
<evidence type="ECO:0000256" key="8">
    <source>
        <dbReference type="ARBA" id="ARBA00034120"/>
    </source>
</evidence>